<protein>
    <submittedName>
        <fullName evidence="1">Uncharacterized protein</fullName>
    </submittedName>
</protein>
<organism evidence="1 2">
    <name type="scientific">uncultured phage cr60_1</name>
    <dbReference type="NCBI Taxonomy" id="2772082"/>
    <lineage>
        <taxon>Viruses</taxon>
        <taxon>Duplodnaviria</taxon>
        <taxon>Heunggongvirae</taxon>
        <taxon>Uroviricota</taxon>
        <taxon>Caudoviricetes</taxon>
        <taxon>Crassvirales</taxon>
        <taxon>Suoliviridae</taxon>
        <taxon>Loutivirinae</taxon>
        <taxon>Buchavirus</taxon>
        <taxon>Buchavirus hominis</taxon>
    </lineage>
</organism>
<proteinExistence type="predicted"/>
<dbReference type="KEGG" id="vg:65130837"/>
<dbReference type="GeneID" id="65130837"/>
<keyword evidence="2" id="KW-1185">Reference proteome</keyword>
<evidence type="ECO:0000313" key="1">
    <source>
        <dbReference type="EMBL" id="QOR56913.1"/>
    </source>
</evidence>
<dbReference type="EMBL" id="MT774398">
    <property type="protein sequence ID" value="QOR56913.1"/>
    <property type="molecule type" value="Genomic_DNA"/>
</dbReference>
<accession>A0A7M1RRB9</accession>
<evidence type="ECO:0000313" key="2">
    <source>
        <dbReference type="Proteomes" id="UP000593985"/>
    </source>
</evidence>
<dbReference type="Proteomes" id="UP000593985">
    <property type="component" value="Segment"/>
</dbReference>
<name>A0A7M1RRB9_9CAUD</name>
<sequence length="156" mass="17696">MKAIVILFEGDYGSNVRKSAAISNIVNTVAQHIKIESDNLKIVDFEDVDVAKILVSKAETITSKEPNLEELTTIFCDNIITKVGNPVNFSNESLFKVEFVKRFLNDEDIRKQNTDMIKYLISAGRLQPSCKKVLETKHLSNIPYYLKEINGILKLF</sequence>
<dbReference type="RefSeq" id="YP_010112365.1">
    <property type="nucleotide sequence ID" value="NC_055891.1"/>
</dbReference>
<reference evidence="1 2" key="1">
    <citation type="submission" date="2020-07" db="EMBL/GenBank/DDBJ databases">
        <title>Taxonomic proposal: Crassvirales, a new order of highly abundant and diverse bacterial viruses.</title>
        <authorList>
            <person name="Shkoporov A.N."/>
            <person name="Stockdale S.R."/>
            <person name="Guerin E."/>
            <person name="Ross R.P."/>
            <person name="Hill C."/>
        </authorList>
    </citation>
    <scope>NUCLEOTIDE SEQUENCE [LARGE SCALE GENOMIC DNA]</scope>
</reference>